<comment type="function">
    <text evidence="10">The coatomer is a cytosolic protein complex that binds to dilysine motifs and reversibly associates with Golgi non-clathrin-coated vesicles, which further mediate biosynthetic protein transport from the ER, via the Golgi up to the trans Golgi network. Coatomer complex is required for budding from Golgi membranes, and is essential for the retrograde Golgi-to-ER transport of dilysine-tagged proteins.</text>
</comment>
<keyword evidence="7 10" id="KW-0333">Golgi apparatus</keyword>
<feature type="domain" description="Coatomer beta subunit C-terminal" evidence="12">
    <location>
        <begin position="665"/>
        <end position="790"/>
    </location>
</feature>
<comment type="subcellular location">
    <subcellularLocation>
        <location evidence="10">Cytoplasm</location>
    </subcellularLocation>
    <subcellularLocation>
        <location evidence="1 10">Golgi apparatus membrane</location>
        <topology evidence="1 10">Peripheral membrane protein</topology>
        <orientation evidence="1 10">Cytoplasmic side</orientation>
    </subcellularLocation>
    <subcellularLocation>
        <location evidence="10">Cytoplasmic vesicle</location>
        <location evidence="10">COPI-coated vesicle membrane</location>
        <topology evidence="10">Peripheral membrane protein</topology>
        <orientation evidence="10">Cytoplasmic side</orientation>
    </subcellularLocation>
</comment>
<protein>
    <recommendedName>
        <fullName evidence="10">Coatomer subunit beta</fullName>
    </recommendedName>
    <alternativeName>
        <fullName evidence="10">Beta-coat protein</fullName>
    </alternativeName>
</protein>
<sequence length="932" mass="104093">MAEACYTVVRDLGSQQISVSEAKTNLEKGTDDVKIDTMRKILITMLNGDSLPQLLMDVIRFVMPSKNKELKRLLHFYWEICPKTGPDGKPKQEMLLVCNGLLSDLQHPNEYVRGATLRFLCKVKEHQLFETLLPACRACLEHRHAYVRKNAVFAIYSIHSHSPELIPDAAELIETFLQNENDATCKRNAFVALADISPERALAFFNAWTENVIALDELHQLAVLQFISNHFYSDFADRAAYLSLVADLLDVPSSVVSYEAATVLTKLSSTPSAVSASASKFISACLAESDNNVKLIILSQIDDLRERNPAILEDLTMDVLQVLSTQDKDVREKALNIALELVSSRNAEEVVMYLRKEMLRLINSGSESDRQYSNLLLRAIFGCAIRFGDIAKTVVDLIVHVLPDLEKDTASETLEYLKELVDKFDELRPVVVKKLTDIFSQLHCARVLRGCLWILGEFSATEDEIRNTWKVLHAAIGEVPLLATETKAIEDDSEPSDEHKLASTTQRVLSDGTYATESAFISGSNAETSKHKKLSLRHLILKGDFYVASVFCSTLTKLVLRFSQVSTDQKRLNSLRSQAMLIMISIARLGKSSVMKEPIDEDTLDRIITCFRALRDMDTVPEITEAFLDDSLRAFHNVVKSKEKDRNELMAAQLSKNSNSVSDLLVFRQFSGISEPERVPEAYGSGDDSSADVMELQGVVPLTGYSDPIYAEASIRKYQFDIYLDILMVNQTMETKRNVTVDLEAVGDLKILGNCAPENIGPHDFHSIQMNVKVNSAETGVLFGTITYDGVSANDIGMITLNDVQVDIMDYIHPGSISDAEFRSKWTEFEWENNVDVTATNYKTLYDYLQSLQKVVNMQCLTSKHGLQTESRFLSANLYAQSSFGDDALANVSLQREDDGSISGHIRVRCKSQGLALLIGEKISASKSQAKK</sequence>
<name>A0A1E4TKJ2_9ASCO</name>
<dbReference type="AlphaFoldDB" id="A0A1E4TKJ2"/>
<keyword evidence="2 10" id="KW-0813">Transport</keyword>
<evidence type="ECO:0000256" key="5">
    <source>
        <dbReference type="ARBA" id="ARBA00022892"/>
    </source>
</evidence>
<evidence type="ECO:0000259" key="11">
    <source>
        <dbReference type="Pfam" id="PF01602"/>
    </source>
</evidence>
<keyword evidence="15" id="KW-1185">Reference proteome</keyword>
<keyword evidence="9 10" id="KW-0968">Cytoplasmic vesicle</keyword>
<dbReference type="GO" id="GO:0006888">
    <property type="term" value="P:endoplasmic reticulum to Golgi vesicle-mediated transport"/>
    <property type="evidence" value="ECO:0007669"/>
    <property type="project" value="TreeGrafter"/>
</dbReference>
<accession>A0A1E4TKJ2</accession>
<feature type="domain" description="Clathrin/coatomer adaptor adaptin-like N-terminal" evidence="11">
    <location>
        <begin position="16"/>
        <end position="486"/>
    </location>
</feature>
<evidence type="ECO:0000313" key="15">
    <source>
        <dbReference type="Proteomes" id="UP000095023"/>
    </source>
</evidence>
<dbReference type="OrthoDB" id="10261439at2759"/>
<dbReference type="GO" id="GO:0005198">
    <property type="term" value="F:structural molecule activity"/>
    <property type="evidence" value="ECO:0007669"/>
    <property type="project" value="InterPro"/>
</dbReference>
<evidence type="ECO:0000313" key="14">
    <source>
        <dbReference type="EMBL" id="ODV92275.1"/>
    </source>
</evidence>
<keyword evidence="3 10" id="KW-0963">Cytoplasm</keyword>
<dbReference type="Gene3D" id="3.30.310.10">
    <property type="entry name" value="TATA-Binding Protein"/>
    <property type="match status" value="1"/>
</dbReference>
<evidence type="ECO:0000256" key="6">
    <source>
        <dbReference type="ARBA" id="ARBA00022927"/>
    </source>
</evidence>
<dbReference type="Pfam" id="PF07718">
    <property type="entry name" value="Coatamer_beta_C"/>
    <property type="match status" value="1"/>
</dbReference>
<dbReference type="PANTHER" id="PTHR10635">
    <property type="entry name" value="COATOMER SUBUNIT BETA"/>
    <property type="match status" value="1"/>
</dbReference>
<dbReference type="InterPro" id="IPR016460">
    <property type="entry name" value="COPB1"/>
</dbReference>
<evidence type="ECO:0000256" key="3">
    <source>
        <dbReference type="ARBA" id="ARBA00022490"/>
    </source>
</evidence>
<dbReference type="Pfam" id="PF01602">
    <property type="entry name" value="Adaptin_N"/>
    <property type="match status" value="1"/>
</dbReference>
<dbReference type="GO" id="GO:0030126">
    <property type="term" value="C:COPI vesicle coat"/>
    <property type="evidence" value="ECO:0007669"/>
    <property type="project" value="InterPro"/>
</dbReference>
<dbReference type="GO" id="GO:0006886">
    <property type="term" value="P:intracellular protein transport"/>
    <property type="evidence" value="ECO:0007669"/>
    <property type="project" value="InterPro"/>
</dbReference>
<evidence type="ECO:0000259" key="12">
    <source>
        <dbReference type="Pfam" id="PF07718"/>
    </source>
</evidence>
<keyword evidence="5 10" id="KW-0931">ER-Golgi transport</keyword>
<dbReference type="Pfam" id="PF14806">
    <property type="entry name" value="Coatomer_b_Cpla"/>
    <property type="match status" value="1"/>
</dbReference>
<reference evidence="15" key="1">
    <citation type="submission" date="2016-02" db="EMBL/GenBank/DDBJ databases">
        <title>Comparative genomics of biotechnologically important yeasts.</title>
        <authorList>
            <consortium name="DOE Joint Genome Institute"/>
            <person name="Riley R."/>
            <person name="Haridas S."/>
            <person name="Wolfe K.H."/>
            <person name="Lopes M.R."/>
            <person name="Hittinger C.T."/>
            <person name="Goker M."/>
            <person name="Salamov A."/>
            <person name="Wisecaver J."/>
            <person name="Long T.M."/>
            <person name="Aerts A.L."/>
            <person name="Barry K."/>
            <person name="Choi C."/>
            <person name="Clum A."/>
            <person name="Coughlan A.Y."/>
            <person name="Deshpande S."/>
            <person name="Douglass A.P."/>
            <person name="Hanson S.J."/>
            <person name="Klenk H.-P."/>
            <person name="Labutti K."/>
            <person name="Lapidus A."/>
            <person name="Lindquist E."/>
            <person name="Lipzen A."/>
            <person name="Meier-Kolthoff J.P."/>
            <person name="Ohm R.A."/>
            <person name="Otillar R.P."/>
            <person name="Pangilinan J."/>
            <person name="Peng Y."/>
            <person name="Rokas A."/>
            <person name="Rosa C.A."/>
            <person name="Scheuner C."/>
            <person name="Sibirny A.A."/>
            <person name="Slot J.C."/>
            <person name="Stielow J.B."/>
            <person name="Sun H."/>
            <person name="Kurtzman C.P."/>
            <person name="Blackwell M."/>
            <person name="Jeffries T.W."/>
            <person name="Grigoriev I.V."/>
        </authorList>
    </citation>
    <scope>NUCLEOTIDE SEQUENCE [LARGE SCALE GENOMIC DNA]</scope>
    <source>
        <strain evidence="15">NRRL Y-17796</strain>
    </source>
</reference>
<keyword evidence="6 10" id="KW-0653">Protein transport</keyword>
<evidence type="ECO:0000256" key="7">
    <source>
        <dbReference type="ARBA" id="ARBA00023034"/>
    </source>
</evidence>
<evidence type="ECO:0000256" key="10">
    <source>
        <dbReference type="PIRNR" id="PIRNR005727"/>
    </source>
</evidence>
<dbReference type="Gene3D" id="1.25.10.10">
    <property type="entry name" value="Leucine-rich Repeat Variant"/>
    <property type="match status" value="1"/>
</dbReference>
<evidence type="ECO:0000256" key="9">
    <source>
        <dbReference type="ARBA" id="ARBA00023329"/>
    </source>
</evidence>
<keyword evidence="8 10" id="KW-0472">Membrane</keyword>
<evidence type="ECO:0000256" key="2">
    <source>
        <dbReference type="ARBA" id="ARBA00022448"/>
    </source>
</evidence>
<feature type="domain" description="Coatomer beta subunit appendage platform" evidence="13">
    <location>
        <begin position="798"/>
        <end position="923"/>
    </location>
</feature>
<dbReference type="InterPro" id="IPR011989">
    <property type="entry name" value="ARM-like"/>
</dbReference>
<dbReference type="PIRSF" id="PIRSF005727">
    <property type="entry name" value="Coatomer_beta_subunit"/>
    <property type="match status" value="1"/>
</dbReference>
<keyword evidence="4" id="KW-0677">Repeat</keyword>
<evidence type="ECO:0000256" key="4">
    <source>
        <dbReference type="ARBA" id="ARBA00022737"/>
    </source>
</evidence>
<proteinExistence type="predicted"/>
<dbReference type="Proteomes" id="UP000095023">
    <property type="component" value="Unassembled WGS sequence"/>
</dbReference>
<dbReference type="InterPro" id="IPR012295">
    <property type="entry name" value="TBP_dom_sf"/>
</dbReference>
<dbReference type="SUPFAM" id="SSF48371">
    <property type="entry name" value="ARM repeat"/>
    <property type="match status" value="1"/>
</dbReference>
<evidence type="ECO:0000256" key="8">
    <source>
        <dbReference type="ARBA" id="ARBA00023136"/>
    </source>
</evidence>
<dbReference type="InterPro" id="IPR029446">
    <property type="entry name" value="COPB1_appendage_platform_dom"/>
</dbReference>
<evidence type="ECO:0000256" key="1">
    <source>
        <dbReference type="ARBA" id="ARBA00004255"/>
    </source>
</evidence>
<comment type="subunit">
    <text evidence="10">Oligomeric complex that consists of at least the alpha, beta, beta', gamma, delta, epsilon and zeta subunits.</text>
</comment>
<dbReference type="InterPro" id="IPR016024">
    <property type="entry name" value="ARM-type_fold"/>
</dbReference>
<dbReference type="PANTHER" id="PTHR10635:SF0">
    <property type="entry name" value="COATOMER SUBUNIT BETA"/>
    <property type="match status" value="1"/>
</dbReference>
<dbReference type="InterPro" id="IPR011710">
    <property type="entry name" value="Coatomer_bsu_C"/>
</dbReference>
<gene>
    <name evidence="14" type="ORF">CANCADRAFT_84497</name>
</gene>
<organism evidence="14 15">
    <name type="scientific">Tortispora caseinolytica NRRL Y-17796</name>
    <dbReference type="NCBI Taxonomy" id="767744"/>
    <lineage>
        <taxon>Eukaryota</taxon>
        <taxon>Fungi</taxon>
        <taxon>Dikarya</taxon>
        <taxon>Ascomycota</taxon>
        <taxon>Saccharomycotina</taxon>
        <taxon>Trigonopsidomycetes</taxon>
        <taxon>Trigonopsidales</taxon>
        <taxon>Trigonopsidaceae</taxon>
        <taxon>Tortispora</taxon>
    </lineage>
</organism>
<dbReference type="GO" id="GO:0006891">
    <property type="term" value="P:intra-Golgi vesicle-mediated transport"/>
    <property type="evidence" value="ECO:0007669"/>
    <property type="project" value="TreeGrafter"/>
</dbReference>
<evidence type="ECO:0000259" key="13">
    <source>
        <dbReference type="Pfam" id="PF14806"/>
    </source>
</evidence>
<dbReference type="GO" id="GO:0000139">
    <property type="term" value="C:Golgi membrane"/>
    <property type="evidence" value="ECO:0007669"/>
    <property type="project" value="UniProtKB-SubCell"/>
</dbReference>
<dbReference type="InterPro" id="IPR002553">
    <property type="entry name" value="Clathrin/coatomer_adapt-like_N"/>
</dbReference>
<dbReference type="EMBL" id="KV453841">
    <property type="protein sequence ID" value="ODV92275.1"/>
    <property type="molecule type" value="Genomic_DNA"/>
</dbReference>